<evidence type="ECO:0000313" key="3">
    <source>
        <dbReference type="Proteomes" id="UP000248926"/>
    </source>
</evidence>
<evidence type="ECO:0000313" key="2">
    <source>
        <dbReference type="EMBL" id="RAO76943.1"/>
    </source>
</evidence>
<evidence type="ECO:0008006" key="4">
    <source>
        <dbReference type="Google" id="ProtNLM"/>
    </source>
</evidence>
<reference evidence="2 3" key="1">
    <citation type="journal article" date="2018" name="Genet. Mol. Biol.">
        <title>The genome sequence of Dyella jiangningensis FCAV SCS01 from a lignocellulose-decomposing microbial consortium metagenome reveals potential for biotechnological applications.</title>
        <authorList>
            <person name="Desiderato J.G."/>
            <person name="Alvarenga D.O."/>
            <person name="Constancio M.T.L."/>
            <person name="Alves L.M.C."/>
            <person name="Varani A.M."/>
        </authorList>
    </citation>
    <scope>NUCLEOTIDE SEQUENCE [LARGE SCALE GENOMIC DNA]</scope>
    <source>
        <strain evidence="2 3">FCAV SCS01</strain>
    </source>
</reference>
<dbReference type="Proteomes" id="UP000248926">
    <property type="component" value="Unassembled WGS sequence"/>
</dbReference>
<accession>A0A328P6H5</accession>
<dbReference type="Pfam" id="PF11162">
    <property type="entry name" value="DUF2946"/>
    <property type="match status" value="1"/>
</dbReference>
<evidence type="ECO:0000256" key="1">
    <source>
        <dbReference type="SAM" id="SignalP"/>
    </source>
</evidence>
<organism evidence="2 3">
    <name type="scientific">Dyella jiangningensis</name>
    <dbReference type="NCBI Taxonomy" id="1379159"/>
    <lineage>
        <taxon>Bacteria</taxon>
        <taxon>Pseudomonadati</taxon>
        <taxon>Pseudomonadota</taxon>
        <taxon>Gammaproteobacteria</taxon>
        <taxon>Lysobacterales</taxon>
        <taxon>Rhodanobacteraceae</taxon>
        <taxon>Dyella</taxon>
    </lineage>
</organism>
<dbReference type="AlphaFoldDB" id="A0A328P6H5"/>
<dbReference type="InterPro" id="IPR021333">
    <property type="entry name" value="DUF2946"/>
</dbReference>
<dbReference type="OrthoDB" id="5957628at2"/>
<feature type="signal peptide" evidence="1">
    <location>
        <begin position="1"/>
        <end position="20"/>
    </location>
</feature>
<keyword evidence="3" id="KW-1185">Reference proteome</keyword>
<proteinExistence type="predicted"/>
<gene>
    <name evidence="2" type="ORF">CA260_03265</name>
</gene>
<sequence>MTAIWLAVVAPMISQTLAVADTPAMTMGMDCDGPHDHAPPLAPHPSSMEKCGYCGLLSHQPVLLAASLPAALNQPPAGLPVAYRAPLSAEPSVLAAAPRGPPVFPQR</sequence>
<protein>
    <recommendedName>
        <fullName evidence="4">DUF2946 domain-containing protein</fullName>
    </recommendedName>
</protein>
<dbReference type="RefSeq" id="WP_111981004.1">
    <property type="nucleotide sequence ID" value="NZ_NFZS01000001.1"/>
</dbReference>
<comment type="caution">
    <text evidence="2">The sequence shown here is derived from an EMBL/GenBank/DDBJ whole genome shotgun (WGS) entry which is preliminary data.</text>
</comment>
<feature type="chain" id="PRO_5016433952" description="DUF2946 domain-containing protein" evidence="1">
    <location>
        <begin position="21"/>
        <end position="107"/>
    </location>
</feature>
<name>A0A328P6H5_9GAMM</name>
<keyword evidence="1" id="KW-0732">Signal</keyword>
<dbReference type="EMBL" id="NFZS01000001">
    <property type="protein sequence ID" value="RAO76943.1"/>
    <property type="molecule type" value="Genomic_DNA"/>
</dbReference>